<dbReference type="InterPro" id="IPR002197">
    <property type="entry name" value="HTH_Fis"/>
</dbReference>
<dbReference type="Gene3D" id="1.10.10.60">
    <property type="entry name" value="Homeodomain-like"/>
    <property type="match status" value="1"/>
</dbReference>
<dbReference type="PANTHER" id="PTHR44591">
    <property type="entry name" value="STRESS RESPONSE REGULATOR PROTEIN 1"/>
    <property type="match status" value="1"/>
</dbReference>
<dbReference type="Proteomes" id="UP000262832">
    <property type="component" value="Plasmid pVa1"/>
</dbReference>
<feature type="modified residue" description="4-aspartylphosphate" evidence="2">
    <location>
        <position position="51"/>
    </location>
</feature>
<keyword evidence="5" id="KW-1185">Reference proteome</keyword>
<reference evidence="4 5" key="1">
    <citation type="submission" date="2018-08" db="EMBL/GenBank/DDBJ databases">
        <title>Genomic taxonomy of the Vibrionaceae family.</title>
        <authorList>
            <person name="Gomez-Gil B."/>
            <person name="Tanaka M."/>
            <person name="Sawabe T."/>
            <person name="Enciso-Ibarra K."/>
        </authorList>
    </citation>
    <scope>NUCLEOTIDE SEQUENCE [LARGE SCALE GENOMIC DNA]</scope>
    <source>
        <strain evidence="4 5">CAIM 1831</strain>
        <plasmid evidence="5">pva1</plasmid>
    </source>
</reference>
<organism evidence="4 5">
    <name type="scientific">Vibrio alfacsensis</name>
    <dbReference type="NCBI Taxonomy" id="1074311"/>
    <lineage>
        <taxon>Bacteria</taxon>
        <taxon>Pseudomonadati</taxon>
        <taxon>Pseudomonadota</taxon>
        <taxon>Gammaproteobacteria</taxon>
        <taxon>Vibrionales</taxon>
        <taxon>Vibrionaceae</taxon>
        <taxon>Vibrio</taxon>
    </lineage>
</organism>
<dbReference type="PANTHER" id="PTHR44591:SF3">
    <property type="entry name" value="RESPONSE REGULATORY DOMAIN-CONTAINING PROTEIN"/>
    <property type="match status" value="1"/>
</dbReference>
<accession>A0ABN5PKG5</accession>
<dbReference type="SUPFAM" id="SSF52172">
    <property type="entry name" value="CheY-like"/>
    <property type="match status" value="1"/>
</dbReference>
<dbReference type="SMART" id="SM00448">
    <property type="entry name" value="REC"/>
    <property type="match status" value="1"/>
</dbReference>
<dbReference type="EMBL" id="CP032095">
    <property type="protein sequence ID" value="AXY03674.1"/>
    <property type="molecule type" value="Genomic_DNA"/>
</dbReference>
<dbReference type="InterPro" id="IPR011006">
    <property type="entry name" value="CheY-like_superfamily"/>
</dbReference>
<evidence type="ECO:0000313" key="4">
    <source>
        <dbReference type="EMBL" id="AXY03674.1"/>
    </source>
</evidence>
<gene>
    <name evidence="4" type="ORF">D1115_22555</name>
</gene>
<keyword evidence="4" id="KW-0614">Plasmid</keyword>
<evidence type="ECO:0000313" key="5">
    <source>
        <dbReference type="Proteomes" id="UP000262832"/>
    </source>
</evidence>
<dbReference type="Gene3D" id="3.40.50.2300">
    <property type="match status" value="1"/>
</dbReference>
<dbReference type="Pfam" id="PF00072">
    <property type="entry name" value="Response_reg"/>
    <property type="match status" value="1"/>
</dbReference>
<name>A0ABN5PKG5_9VIBR</name>
<evidence type="ECO:0000259" key="3">
    <source>
        <dbReference type="PROSITE" id="PS50110"/>
    </source>
</evidence>
<dbReference type="PROSITE" id="PS50110">
    <property type="entry name" value="RESPONSE_REGULATORY"/>
    <property type="match status" value="1"/>
</dbReference>
<feature type="domain" description="Response regulatory" evidence="3">
    <location>
        <begin position="2"/>
        <end position="116"/>
    </location>
</feature>
<evidence type="ECO:0000256" key="1">
    <source>
        <dbReference type="ARBA" id="ARBA00022553"/>
    </source>
</evidence>
<dbReference type="Pfam" id="PF02954">
    <property type="entry name" value="HTH_8"/>
    <property type="match status" value="1"/>
</dbReference>
<dbReference type="InterPro" id="IPR001789">
    <property type="entry name" value="Sig_transdc_resp-reg_receiver"/>
</dbReference>
<dbReference type="PRINTS" id="PR01590">
    <property type="entry name" value="HTHFIS"/>
</dbReference>
<dbReference type="SUPFAM" id="SSF46689">
    <property type="entry name" value="Homeodomain-like"/>
    <property type="match status" value="1"/>
</dbReference>
<dbReference type="InterPro" id="IPR009057">
    <property type="entry name" value="Homeodomain-like_sf"/>
</dbReference>
<protein>
    <submittedName>
        <fullName evidence="4">Response regulator</fullName>
    </submittedName>
</protein>
<geneLocation type="plasmid" evidence="5">
    <name>pva1</name>
</geneLocation>
<evidence type="ECO:0000256" key="2">
    <source>
        <dbReference type="PROSITE-ProRule" id="PRU00169"/>
    </source>
</evidence>
<dbReference type="RefSeq" id="WP_128813556.1">
    <property type="nucleotide sequence ID" value="NZ_CP032095.1"/>
</dbReference>
<dbReference type="InterPro" id="IPR050595">
    <property type="entry name" value="Bact_response_regulator"/>
</dbReference>
<keyword evidence="1 2" id="KW-0597">Phosphoprotein</keyword>
<sequence>MKLLIIEDDSAYADIIACRMSRHGYCCETINHADLALNKARLWQPTHILLDLKLAHESGLDLIAPLRASLPSAKIVLLTGFASIASAVEAMRRGADDYLAKPIDSISLAKALHGEINLEAHKLKTMSPDQLVWEHINQILANNDGNVSATARELGIHRRTLQRKLQKKNLES</sequence>
<proteinExistence type="predicted"/>